<dbReference type="GO" id="GO:0005886">
    <property type="term" value="C:plasma membrane"/>
    <property type="evidence" value="ECO:0007669"/>
    <property type="project" value="UniProtKB-SubCell"/>
</dbReference>
<feature type="region of interest" description="Disordered" evidence="9">
    <location>
        <begin position="518"/>
        <end position="630"/>
    </location>
</feature>
<evidence type="ECO:0000256" key="9">
    <source>
        <dbReference type="SAM" id="MobiDB-lite"/>
    </source>
</evidence>
<feature type="domain" description="Ammonium transporter AmtB-like" evidence="10">
    <location>
        <begin position="61"/>
        <end position="491"/>
    </location>
</feature>
<dbReference type="Gene3D" id="1.10.3430.10">
    <property type="entry name" value="Ammonium transporter AmtB like domains"/>
    <property type="match status" value="1"/>
</dbReference>
<keyword evidence="7 8" id="KW-0924">Ammonia transport</keyword>
<evidence type="ECO:0000256" key="2">
    <source>
        <dbReference type="ARBA" id="ARBA00005887"/>
    </source>
</evidence>
<dbReference type="InterPro" id="IPR001905">
    <property type="entry name" value="Ammonium_transpt"/>
</dbReference>
<dbReference type="Pfam" id="PF00909">
    <property type="entry name" value="Ammonium_transp"/>
    <property type="match status" value="1"/>
</dbReference>
<evidence type="ECO:0000313" key="11">
    <source>
        <dbReference type="EMBL" id="OSX69292.1"/>
    </source>
</evidence>
<dbReference type="EMBL" id="KV919638">
    <property type="protein sequence ID" value="OSX69292.1"/>
    <property type="molecule type" value="Genomic_DNA"/>
</dbReference>
<keyword evidence="6 8" id="KW-0472">Membrane</keyword>
<evidence type="ECO:0000256" key="4">
    <source>
        <dbReference type="ARBA" id="ARBA00022692"/>
    </source>
</evidence>
<feature type="transmembrane region" description="Helical" evidence="8">
    <location>
        <begin position="367"/>
        <end position="384"/>
    </location>
</feature>
<keyword evidence="5 8" id="KW-1133">Transmembrane helix</keyword>
<comment type="similarity">
    <text evidence="2 8">Belongs to the ammonia transporter channel (TC 1.A.11.2) family.</text>
</comment>
<organism evidence="11 12">
    <name type="scientific">Porphyra umbilicalis</name>
    <name type="common">Purple laver</name>
    <name type="synonym">Red alga</name>
    <dbReference type="NCBI Taxonomy" id="2786"/>
    <lineage>
        <taxon>Eukaryota</taxon>
        <taxon>Rhodophyta</taxon>
        <taxon>Bangiophyceae</taxon>
        <taxon>Bangiales</taxon>
        <taxon>Bangiaceae</taxon>
        <taxon>Porphyra</taxon>
    </lineage>
</organism>
<gene>
    <name evidence="11" type="ORF">BU14_1656s0001</name>
</gene>
<dbReference type="PANTHER" id="PTHR11730:SF6">
    <property type="entry name" value="AMMONIUM TRANSPORTER"/>
    <property type="match status" value="1"/>
</dbReference>
<dbReference type="SUPFAM" id="SSF111352">
    <property type="entry name" value="Ammonium transporter"/>
    <property type="match status" value="1"/>
</dbReference>
<evidence type="ECO:0000259" key="10">
    <source>
        <dbReference type="Pfam" id="PF00909"/>
    </source>
</evidence>
<reference evidence="11 12" key="1">
    <citation type="submission" date="2017-03" db="EMBL/GenBank/DDBJ databases">
        <title>WGS assembly of Porphyra umbilicalis.</title>
        <authorList>
            <person name="Brawley S.H."/>
            <person name="Blouin N.A."/>
            <person name="Ficko-Blean E."/>
            <person name="Wheeler G.L."/>
            <person name="Lohr M."/>
            <person name="Goodson H.V."/>
            <person name="Jenkins J.W."/>
            <person name="Blaby-Haas C.E."/>
            <person name="Helliwell K.E."/>
            <person name="Chan C."/>
            <person name="Marriage T."/>
            <person name="Bhattacharya D."/>
            <person name="Klein A.S."/>
            <person name="Badis Y."/>
            <person name="Brodie J."/>
            <person name="Cao Y."/>
            <person name="Collen J."/>
            <person name="Dittami S.M."/>
            <person name="Gachon C.M."/>
            <person name="Green B.R."/>
            <person name="Karpowicz S."/>
            <person name="Kim J.W."/>
            <person name="Kudahl U."/>
            <person name="Lin S."/>
            <person name="Michel G."/>
            <person name="Mittag M."/>
            <person name="Olson B.J."/>
            <person name="Pangilinan J."/>
            <person name="Peng Y."/>
            <person name="Qiu H."/>
            <person name="Shu S."/>
            <person name="Singer J.T."/>
            <person name="Smith A.G."/>
            <person name="Sprecher B.N."/>
            <person name="Wagner V."/>
            <person name="Wang W."/>
            <person name="Wang Z.-Y."/>
            <person name="Yan J."/>
            <person name="Yarish C."/>
            <person name="Zoeuner-Riek S."/>
            <person name="Zhuang Y."/>
            <person name="Zou Y."/>
            <person name="Lindquist E.A."/>
            <person name="Grimwood J."/>
            <person name="Barry K."/>
            <person name="Rokhsar D.S."/>
            <person name="Schmutz J."/>
            <person name="Stiller J.W."/>
            <person name="Grossman A.R."/>
            <person name="Prochnik S.E."/>
        </authorList>
    </citation>
    <scope>NUCLEOTIDE SEQUENCE [LARGE SCALE GENOMIC DNA]</scope>
    <source>
        <strain evidence="11">4086291</strain>
    </source>
</reference>
<evidence type="ECO:0000256" key="6">
    <source>
        <dbReference type="ARBA" id="ARBA00023136"/>
    </source>
</evidence>
<feature type="transmembrane region" description="Helical" evidence="8">
    <location>
        <begin position="311"/>
        <end position="332"/>
    </location>
</feature>
<feature type="non-terminal residue" evidence="11">
    <location>
        <position position="644"/>
    </location>
</feature>
<dbReference type="NCBIfam" id="TIGR00836">
    <property type="entry name" value="amt"/>
    <property type="match status" value="1"/>
</dbReference>
<dbReference type="GO" id="GO:0097272">
    <property type="term" value="P:ammonium homeostasis"/>
    <property type="evidence" value="ECO:0007669"/>
    <property type="project" value="TreeGrafter"/>
</dbReference>
<dbReference type="OrthoDB" id="534912at2759"/>
<feature type="transmembrane region" description="Helical" evidence="8">
    <location>
        <begin position="167"/>
        <end position="189"/>
    </location>
</feature>
<evidence type="ECO:0000256" key="7">
    <source>
        <dbReference type="ARBA" id="ARBA00023177"/>
    </source>
</evidence>
<keyword evidence="12" id="KW-1185">Reference proteome</keyword>
<dbReference type="GO" id="GO:0008519">
    <property type="term" value="F:ammonium channel activity"/>
    <property type="evidence" value="ECO:0007669"/>
    <property type="project" value="InterPro"/>
</dbReference>
<feature type="compositionally biased region" description="Low complexity" evidence="9">
    <location>
        <begin position="563"/>
        <end position="577"/>
    </location>
</feature>
<dbReference type="InterPro" id="IPR024041">
    <property type="entry name" value="NH4_transpt_AmtB-like_dom"/>
</dbReference>
<dbReference type="AlphaFoldDB" id="A0A1X6NL38"/>
<dbReference type="InterPro" id="IPR029020">
    <property type="entry name" value="Ammonium/urea_transptr"/>
</dbReference>
<feature type="transmembrane region" description="Helical" evidence="8">
    <location>
        <begin position="339"/>
        <end position="361"/>
    </location>
</feature>
<feature type="transmembrane region" description="Helical" evidence="8">
    <location>
        <begin position="139"/>
        <end position="160"/>
    </location>
</feature>
<feature type="transmembrane region" description="Helical" evidence="8">
    <location>
        <begin position="56"/>
        <end position="80"/>
    </location>
</feature>
<feature type="transmembrane region" description="Helical" evidence="8">
    <location>
        <begin position="396"/>
        <end position="416"/>
    </location>
</feature>
<evidence type="ECO:0000256" key="1">
    <source>
        <dbReference type="ARBA" id="ARBA00004141"/>
    </source>
</evidence>
<feature type="compositionally biased region" description="Gly residues" evidence="9">
    <location>
        <begin position="532"/>
        <end position="548"/>
    </location>
</feature>
<protein>
    <recommendedName>
        <fullName evidence="8">Ammonium transporter</fullName>
    </recommendedName>
</protein>
<comment type="subcellular location">
    <subcellularLocation>
        <location evidence="8">Cell membrane</location>
        <topology evidence="8">Multi-pass membrane protein</topology>
    </subcellularLocation>
    <subcellularLocation>
        <location evidence="1">Membrane</location>
        <topology evidence="1">Multi-pass membrane protein</topology>
    </subcellularLocation>
</comment>
<dbReference type="Proteomes" id="UP000218209">
    <property type="component" value="Unassembled WGS sequence"/>
</dbReference>
<evidence type="ECO:0000313" key="12">
    <source>
        <dbReference type="Proteomes" id="UP000218209"/>
    </source>
</evidence>
<proteinExistence type="inferred from homology"/>
<keyword evidence="4 8" id="KW-0812">Transmembrane</keyword>
<feature type="transmembrane region" description="Helical" evidence="8">
    <location>
        <begin position="436"/>
        <end position="461"/>
    </location>
</feature>
<feature type="transmembrane region" description="Helical" evidence="8">
    <location>
        <begin position="252"/>
        <end position="270"/>
    </location>
</feature>
<evidence type="ECO:0000256" key="8">
    <source>
        <dbReference type="RuleBase" id="RU362002"/>
    </source>
</evidence>
<feature type="transmembrane region" description="Helical" evidence="8">
    <location>
        <begin position="209"/>
        <end position="231"/>
    </location>
</feature>
<name>A0A1X6NL38_PORUM</name>
<sequence>MAVAVAVPAATAVAVASAAAEAVSTAARQAVANETAGVTAADLAAVVAQVRLHADAIDAGFITLTGILVLSMQTGFAMLTAGSVRAKNVKSVLMKVLMDTCLGGVAWMLFGNSFAHGTSANGFIGHSGWALGGAQSTDFAVFFFRWTLSATSATIVSGAVAERASFYAYLTATAWLSSFVYPVVAHAVWDEAGWLSAFAETPLLQSGAVDHAGCGVVHMVGAVCGFWGAVVTGPRRGRFAESGKPVPIPGHSAPLTLLGGMLLWTGWYGFNSGSGLSLATAEPSLFGGVTRQLADGTRVAVSGLATVQQTLPATTLGACGAALVGVALSYAIAEHVIDLGAVVNCLLAGLVSITAGCAVFHPYVALLVGMLGAGIYVCASRLMLRLRIDDPLDAVAIHGACGLWGLLAVGLFSPPVPHAVAGFPVGRHGLLFGGGWRLLVCQLILAAFVIVWTTATTVPLWCSLRLLGLLRVSSEGEDDGIDELLHGGSAYPMDAGVSPWHSPKVVASARGLPYGGKVPSVGSTLPRPPLAAGGGDDGGGGGGGGGLPAPGELPPASPRSAEDVTSSVSPASTAPSDVGGGDRVVRFHDPAGDGSGSGSSSSAGGRPPAPPHKWVGGGGGGATRTPSPASRLIMDEMAGAAAGA</sequence>
<dbReference type="PANTHER" id="PTHR11730">
    <property type="entry name" value="AMMONIUM TRANSPORTER"/>
    <property type="match status" value="1"/>
</dbReference>
<evidence type="ECO:0000256" key="3">
    <source>
        <dbReference type="ARBA" id="ARBA00022448"/>
    </source>
</evidence>
<evidence type="ECO:0000256" key="5">
    <source>
        <dbReference type="ARBA" id="ARBA00022989"/>
    </source>
</evidence>
<accession>A0A1X6NL38</accession>
<keyword evidence="3 8" id="KW-0813">Transport</keyword>